<protein>
    <submittedName>
        <fullName evidence="1">22080_t:CDS:1</fullName>
    </submittedName>
</protein>
<dbReference type="EMBL" id="CAJVQA010081769">
    <property type="protein sequence ID" value="CAG8837545.1"/>
    <property type="molecule type" value="Genomic_DNA"/>
</dbReference>
<sequence length="39" mass="4337">LQQPSSLPISLSLSFLSRLQPNYSSDLSLNLNIATYNIQ</sequence>
<dbReference type="AlphaFoldDB" id="A0A9N9KM52"/>
<comment type="caution">
    <text evidence="1">The sequence shown here is derived from an EMBL/GenBank/DDBJ whole genome shotgun (WGS) entry which is preliminary data.</text>
</comment>
<gene>
    <name evidence="1" type="ORF">CPELLU_LOCUS21575</name>
</gene>
<evidence type="ECO:0000313" key="2">
    <source>
        <dbReference type="Proteomes" id="UP000789759"/>
    </source>
</evidence>
<keyword evidence="2" id="KW-1185">Reference proteome</keyword>
<accession>A0A9N9KM52</accession>
<feature type="non-terminal residue" evidence="1">
    <location>
        <position position="39"/>
    </location>
</feature>
<name>A0A9N9KM52_9GLOM</name>
<feature type="non-terminal residue" evidence="1">
    <location>
        <position position="1"/>
    </location>
</feature>
<evidence type="ECO:0000313" key="1">
    <source>
        <dbReference type="EMBL" id="CAG8837545.1"/>
    </source>
</evidence>
<reference evidence="1" key="1">
    <citation type="submission" date="2021-06" db="EMBL/GenBank/DDBJ databases">
        <authorList>
            <person name="Kallberg Y."/>
            <person name="Tangrot J."/>
            <person name="Rosling A."/>
        </authorList>
    </citation>
    <scope>NUCLEOTIDE SEQUENCE</scope>
    <source>
        <strain evidence="1">FL966</strain>
    </source>
</reference>
<dbReference type="Proteomes" id="UP000789759">
    <property type="component" value="Unassembled WGS sequence"/>
</dbReference>
<proteinExistence type="predicted"/>
<organism evidence="1 2">
    <name type="scientific">Cetraspora pellucida</name>
    <dbReference type="NCBI Taxonomy" id="1433469"/>
    <lineage>
        <taxon>Eukaryota</taxon>
        <taxon>Fungi</taxon>
        <taxon>Fungi incertae sedis</taxon>
        <taxon>Mucoromycota</taxon>
        <taxon>Glomeromycotina</taxon>
        <taxon>Glomeromycetes</taxon>
        <taxon>Diversisporales</taxon>
        <taxon>Gigasporaceae</taxon>
        <taxon>Cetraspora</taxon>
    </lineage>
</organism>